<protein>
    <recommendedName>
        <fullName evidence="4">Zinc ribbon domain-containing protein</fullName>
    </recommendedName>
</protein>
<evidence type="ECO:0000313" key="3">
    <source>
        <dbReference type="Proteomes" id="UP001596434"/>
    </source>
</evidence>
<keyword evidence="1" id="KW-0812">Transmembrane</keyword>
<dbReference type="GeneID" id="96952149"/>
<gene>
    <name evidence="2" type="ORF">ACFQKE_00820</name>
</gene>
<keyword evidence="1" id="KW-1133">Transmembrane helix</keyword>
<sequence length="84" mass="9171">MVGSRTATAVVGLVASIAVSVLAWYYFDTLLVFLLLPFVPVLFRRRGEEPPVKECPACGFHTRDPAVDYCPRDGTALDRRGDGA</sequence>
<reference evidence="2 3" key="1">
    <citation type="journal article" date="2019" name="Int. J. Syst. Evol. Microbiol.">
        <title>The Global Catalogue of Microorganisms (GCM) 10K type strain sequencing project: providing services to taxonomists for standard genome sequencing and annotation.</title>
        <authorList>
            <consortium name="The Broad Institute Genomics Platform"/>
            <consortium name="The Broad Institute Genome Sequencing Center for Infectious Disease"/>
            <person name="Wu L."/>
            <person name="Ma J."/>
        </authorList>
    </citation>
    <scope>NUCLEOTIDE SEQUENCE [LARGE SCALE GENOMIC DNA]</scope>
    <source>
        <strain evidence="2 3">GX21</strain>
    </source>
</reference>
<dbReference type="Proteomes" id="UP001596434">
    <property type="component" value="Unassembled WGS sequence"/>
</dbReference>
<name>A0ABD5ZU05_9EURY</name>
<keyword evidence="1" id="KW-0472">Membrane</keyword>
<comment type="caution">
    <text evidence="2">The sequence shown here is derived from an EMBL/GenBank/DDBJ whole genome shotgun (WGS) entry which is preliminary data.</text>
</comment>
<dbReference type="EMBL" id="JBHTAT010000001">
    <property type="protein sequence ID" value="MFC7253861.1"/>
    <property type="molecule type" value="Genomic_DNA"/>
</dbReference>
<dbReference type="AlphaFoldDB" id="A0ABD5ZU05"/>
<dbReference type="RefSeq" id="WP_379701939.1">
    <property type="nucleotide sequence ID" value="NZ_JBHTAT010000001.1"/>
</dbReference>
<feature type="transmembrane region" description="Helical" evidence="1">
    <location>
        <begin position="23"/>
        <end position="43"/>
    </location>
</feature>
<evidence type="ECO:0000256" key="1">
    <source>
        <dbReference type="SAM" id="Phobius"/>
    </source>
</evidence>
<keyword evidence="3" id="KW-1185">Reference proteome</keyword>
<organism evidence="2 3">
    <name type="scientific">Haloplanus litoreus</name>
    <dbReference type="NCBI Taxonomy" id="767515"/>
    <lineage>
        <taxon>Archaea</taxon>
        <taxon>Methanobacteriati</taxon>
        <taxon>Methanobacteriota</taxon>
        <taxon>Stenosarchaea group</taxon>
        <taxon>Halobacteria</taxon>
        <taxon>Halobacteriales</taxon>
        <taxon>Haloferacaceae</taxon>
        <taxon>Haloplanus</taxon>
    </lineage>
</organism>
<evidence type="ECO:0000313" key="2">
    <source>
        <dbReference type="EMBL" id="MFC7253861.1"/>
    </source>
</evidence>
<evidence type="ECO:0008006" key="4">
    <source>
        <dbReference type="Google" id="ProtNLM"/>
    </source>
</evidence>
<proteinExistence type="predicted"/>
<accession>A0ABD5ZU05</accession>